<proteinExistence type="predicted"/>
<protein>
    <submittedName>
        <fullName evidence="2">Uncharacterized protein</fullName>
    </submittedName>
</protein>
<reference evidence="2" key="1">
    <citation type="submission" date="2020-05" db="EMBL/GenBank/DDBJ databases">
        <authorList>
            <person name="Chiriac C."/>
            <person name="Salcher M."/>
            <person name="Ghai R."/>
            <person name="Kavagutti S V."/>
        </authorList>
    </citation>
    <scope>NUCLEOTIDE SEQUENCE</scope>
</reference>
<evidence type="ECO:0000313" key="2">
    <source>
        <dbReference type="EMBL" id="CAB5224965.1"/>
    </source>
</evidence>
<gene>
    <name evidence="1" type="ORF">UFOVP733_7</name>
    <name evidence="2" type="ORF">UFOVP743_52</name>
</gene>
<dbReference type="EMBL" id="LR796712">
    <property type="protein sequence ID" value="CAB4160706.1"/>
    <property type="molecule type" value="Genomic_DNA"/>
</dbReference>
<name>A0A6J7X3B5_9CAUD</name>
<evidence type="ECO:0000313" key="1">
    <source>
        <dbReference type="EMBL" id="CAB4160706.1"/>
    </source>
</evidence>
<organism evidence="2">
    <name type="scientific">uncultured Caudovirales phage</name>
    <dbReference type="NCBI Taxonomy" id="2100421"/>
    <lineage>
        <taxon>Viruses</taxon>
        <taxon>Duplodnaviria</taxon>
        <taxon>Heunggongvirae</taxon>
        <taxon>Uroviricota</taxon>
        <taxon>Caudoviricetes</taxon>
        <taxon>Peduoviridae</taxon>
        <taxon>Maltschvirus</taxon>
        <taxon>Maltschvirus maltsch</taxon>
    </lineage>
</organism>
<accession>A0A6J7X3B5</accession>
<dbReference type="EMBL" id="LR798336">
    <property type="protein sequence ID" value="CAB5224965.1"/>
    <property type="molecule type" value="Genomic_DNA"/>
</dbReference>
<sequence>MNRIDLTLTRCHDKKCSHHPIFKPFFHCHFKLVNKNTTKKLIVGCVMFDDEDCGNGIKIYEDK</sequence>